<sequence length="143" mass="16319">MGKRTLISEILGSIPVRTLLYEGELEYFKKNPHVTGMAAEDDHVILNPFSYIREEAKANVIMNEKVRILMRQRPQLRPAFGISQQQKEQYAGYGNEQDIKDTIAARALSGDPSSGFLTREQQRFKDAFWGKTKGLLGLGRYLR</sequence>
<reference evidence="1" key="1">
    <citation type="submission" date="2020-03" db="EMBL/GenBank/DDBJ databases">
        <title>The deep terrestrial virosphere.</title>
        <authorList>
            <person name="Holmfeldt K."/>
            <person name="Nilsson E."/>
            <person name="Simone D."/>
            <person name="Lopez-Fernandez M."/>
            <person name="Wu X."/>
            <person name="de Brujin I."/>
            <person name="Lundin D."/>
            <person name="Andersson A."/>
            <person name="Bertilsson S."/>
            <person name="Dopson M."/>
        </authorList>
    </citation>
    <scope>NUCLEOTIDE SEQUENCE</scope>
    <source>
        <strain evidence="1">MM415B04181</strain>
    </source>
</reference>
<name>A0A6M3LGN9_9ZZZZ</name>
<protein>
    <submittedName>
        <fullName evidence="1">Uncharacterized protein</fullName>
    </submittedName>
</protein>
<accession>A0A6M3LGN9</accession>
<proteinExistence type="predicted"/>
<gene>
    <name evidence="1" type="ORF">MM415B04181_0001</name>
</gene>
<dbReference type="EMBL" id="MT143161">
    <property type="protein sequence ID" value="QJA93583.1"/>
    <property type="molecule type" value="Genomic_DNA"/>
</dbReference>
<evidence type="ECO:0000313" key="1">
    <source>
        <dbReference type="EMBL" id="QJA93583.1"/>
    </source>
</evidence>
<dbReference type="AlphaFoldDB" id="A0A6M3LGN9"/>
<organism evidence="1">
    <name type="scientific">viral metagenome</name>
    <dbReference type="NCBI Taxonomy" id="1070528"/>
    <lineage>
        <taxon>unclassified sequences</taxon>
        <taxon>metagenomes</taxon>
        <taxon>organismal metagenomes</taxon>
    </lineage>
</organism>